<proteinExistence type="predicted"/>
<dbReference type="PANTHER" id="PTHR45033:SF3">
    <property type="entry name" value="DEHYDROGENASE, PUTATIVE (AFU_ORTHOLOGUE AFUA_2G13270)-RELATED"/>
    <property type="match status" value="1"/>
</dbReference>
<dbReference type="Gene3D" id="3.40.50.720">
    <property type="entry name" value="NAD(P)-binding Rossmann-like Domain"/>
    <property type="match status" value="1"/>
</dbReference>
<evidence type="ECO:0000313" key="2">
    <source>
        <dbReference type="EMBL" id="GLR68082.1"/>
    </source>
</evidence>
<feature type="domain" description="Enoyl reductase (ER)" evidence="1">
    <location>
        <begin position="11"/>
        <end position="331"/>
    </location>
</feature>
<dbReference type="InterPro" id="IPR036291">
    <property type="entry name" value="NAD(P)-bd_dom_sf"/>
</dbReference>
<name>A0ABQ6A9V9_9PROT</name>
<protein>
    <submittedName>
        <fullName evidence="2">Alcohol dehydrogenase</fullName>
    </submittedName>
</protein>
<dbReference type="SMART" id="SM00829">
    <property type="entry name" value="PKS_ER"/>
    <property type="match status" value="1"/>
</dbReference>
<dbReference type="SUPFAM" id="SSF51735">
    <property type="entry name" value="NAD(P)-binding Rossmann-fold domains"/>
    <property type="match status" value="1"/>
</dbReference>
<comment type="caution">
    <text evidence="2">The sequence shown here is derived from an EMBL/GenBank/DDBJ whole genome shotgun (WGS) entry which is preliminary data.</text>
</comment>
<dbReference type="Gene3D" id="3.90.180.10">
    <property type="entry name" value="Medium-chain alcohol dehydrogenases, catalytic domain"/>
    <property type="match status" value="1"/>
</dbReference>
<accession>A0ABQ6A9V9</accession>
<dbReference type="InterPro" id="IPR052711">
    <property type="entry name" value="Zinc_ADH-like"/>
</dbReference>
<keyword evidence="3" id="KW-1185">Reference proteome</keyword>
<dbReference type="InterPro" id="IPR020843">
    <property type="entry name" value="ER"/>
</dbReference>
<dbReference type="RefSeq" id="WP_284258924.1">
    <property type="nucleotide sequence ID" value="NZ_BSOS01000077.1"/>
</dbReference>
<dbReference type="InterPro" id="IPR013149">
    <property type="entry name" value="ADH-like_C"/>
</dbReference>
<dbReference type="EMBL" id="BSOS01000077">
    <property type="protein sequence ID" value="GLR68082.1"/>
    <property type="molecule type" value="Genomic_DNA"/>
</dbReference>
<evidence type="ECO:0000259" key="1">
    <source>
        <dbReference type="SMART" id="SM00829"/>
    </source>
</evidence>
<dbReference type="InterPro" id="IPR011032">
    <property type="entry name" value="GroES-like_sf"/>
</dbReference>
<dbReference type="Proteomes" id="UP001156641">
    <property type="component" value="Unassembled WGS sequence"/>
</dbReference>
<organism evidence="2 3">
    <name type="scientific">Acidocella aquatica</name>
    <dbReference type="NCBI Taxonomy" id="1922313"/>
    <lineage>
        <taxon>Bacteria</taxon>
        <taxon>Pseudomonadati</taxon>
        <taxon>Pseudomonadota</taxon>
        <taxon>Alphaproteobacteria</taxon>
        <taxon>Acetobacterales</taxon>
        <taxon>Acidocellaceae</taxon>
        <taxon>Acidocella</taxon>
    </lineage>
</organism>
<dbReference type="Pfam" id="PF08240">
    <property type="entry name" value="ADH_N"/>
    <property type="match status" value="1"/>
</dbReference>
<dbReference type="InterPro" id="IPR013154">
    <property type="entry name" value="ADH-like_N"/>
</dbReference>
<dbReference type="SUPFAM" id="SSF50129">
    <property type="entry name" value="GroES-like"/>
    <property type="match status" value="1"/>
</dbReference>
<sequence length="333" mass="34103">MRILSLKSADGLDAVSLDSTALPEPGAGEVRVAIRAASLNHRELWITRGQYPGMSLPATLGCDGAGVIEAVGAGVDPGQIGRQVVLYPGLNWGDDARYPAAAFGLLGMPGPGTLGDAIIVPAASAVDKPAHLNFAAAAALPLGVLTAWRGLVTKAGLLAGEKLLITGIGGGVATFALKIAVAMGVEVFVTSGSDETLEKAKALGAKAGFNYKDESWRKALGKTSGGIDVVFDGAPAASYPAYGRALNMGARVVIYGSTGGMNFSVGAPELFLKNIRIIGTNVGNLEEFKAAIAFVAEKKIEPVIDRSFSLDEAKAALAYLEQGHAFGKVVVGI</sequence>
<dbReference type="Pfam" id="PF00107">
    <property type="entry name" value="ADH_zinc_N"/>
    <property type="match status" value="1"/>
</dbReference>
<reference evidence="3" key="1">
    <citation type="journal article" date="2019" name="Int. J. Syst. Evol. Microbiol.">
        <title>The Global Catalogue of Microorganisms (GCM) 10K type strain sequencing project: providing services to taxonomists for standard genome sequencing and annotation.</title>
        <authorList>
            <consortium name="The Broad Institute Genomics Platform"/>
            <consortium name="The Broad Institute Genome Sequencing Center for Infectious Disease"/>
            <person name="Wu L."/>
            <person name="Ma J."/>
        </authorList>
    </citation>
    <scope>NUCLEOTIDE SEQUENCE [LARGE SCALE GENOMIC DNA]</scope>
    <source>
        <strain evidence="3">NBRC 112502</strain>
    </source>
</reference>
<dbReference type="PANTHER" id="PTHR45033">
    <property type="match status" value="1"/>
</dbReference>
<evidence type="ECO:0000313" key="3">
    <source>
        <dbReference type="Proteomes" id="UP001156641"/>
    </source>
</evidence>
<gene>
    <name evidence="2" type="ORF">GCM10010909_27630</name>
</gene>